<accession>A0A1Q3EBM0</accession>
<dbReference type="Proteomes" id="UP000188533">
    <property type="component" value="Unassembled WGS sequence"/>
</dbReference>
<organism evidence="1 2">
    <name type="scientific">Lentinula edodes</name>
    <name type="common">Shiitake mushroom</name>
    <name type="synonym">Lentinus edodes</name>
    <dbReference type="NCBI Taxonomy" id="5353"/>
    <lineage>
        <taxon>Eukaryota</taxon>
        <taxon>Fungi</taxon>
        <taxon>Dikarya</taxon>
        <taxon>Basidiomycota</taxon>
        <taxon>Agaricomycotina</taxon>
        <taxon>Agaricomycetes</taxon>
        <taxon>Agaricomycetidae</taxon>
        <taxon>Agaricales</taxon>
        <taxon>Marasmiineae</taxon>
        <taxon>Omphalotaceae</taxon>
        <taxon>Lentinula</taxon>
    </lineage>
</organism>
<reference evidence="1 2" key="1">
    <citation type="submission" date="2016-08" db="EMBL/GenBank/DDBJ databases">
        <authorList>
            <consortium name="Lentinula edodes genome sequencing consortium"/>
            <person name="Sakamoto Y."/>
            <person name="Nakade K."/>
            <person name="Sato S."/>
            <person name="Yoshida Y."/>
            <person name="Miyazaki K."/>
            <person name="Natsume S."/>
            <person name="Konno N."/>
        </authorList>
    </citation>
    <scope>NUCLEOTIDE SEQUENCE [LARGE SCALE GENOMIC DNA]</scope>
    <source>
        <strain evidence="1 2">NBRC 111202</strain>
    </source>
</reference>
<comment type="caution">
    <text evidence="1">The sequence shown here is derived from an EMBL/GenBank/DDBJ whole genome shotgun (WGS) entry which is preliminary data.</text>
</comment>
<name>A0A1Q3EBM0_LENED</name>
<gene>
    <name evidence="1" type="ORF">LENED_006421</name>
</gene>
<proteinExistence type="predicted"/>
<reference evidence="1 2" key="2">
    <citation type="submission" date="2017-02" db="EMBL/GenBank/DDBJ databases">
        <title>A genome survey and senescence transcriptome analysis in Lentinula edodes.</title>
        <authorList>
            <person name="Sakamoto Y."/>
            <person name="Nakade K."/>
            <person name="Sato S."/>
            <person name="Yoshida Y."/>
            <person name="Miyazaki K."/>
            <person name="Natsume S."/>
            <person name="Konno N."/>
        </authorList>
    </citation>
    <scope>NUCLEOTIDE SEQUENCE [LARGE SCALE GENOMIC DNA]</scope>
    <source>
        <strain evidence="1 2">NBRC 111202</strain>
    </source>
</reference>
<evidence type="ECO:0000313" key="2">
    <source>
        <dbReference type="Proteomes" id="UP000188533"/>
    </source>
</evidence>
<dbReference type="AlphaFoldDB" id="A0A1Q3EBM0"/>
<dbReference type="EMBL" id="BDGU01000200">
    <property type="protein sequence ID" value="GAW04615.1"/>
    <property type="molecule type" value="Genomic_DNA"/>
</dbReference>
<keyword evidence="2" id="KW-1185">Reference proteome</keyword>
<evidence type="ECO:0000313" key="1">
    <source>
        <dbReference type="EMBL" id="GAW04615.1"/>
    </source>
</evidence>
<sequence length="194" mass="22080">MVDIENFSTIYSSELEGHTSLQSTNSFTEHAIAVDGFFVSFPGTTSRILCRKSELRFILDKIISRRRRRSHQVSWAPGRTIRFRAGQNTSIGAGRSPMAYTESERFEATEAETVEKFRFWRGFSILCQIRLGSVLCVEELVFSGGVVLGARQSGLVPWDDRWPSKSIGSNCSRVRTLKDGGERNYWRLNEYILP</sequence>
<protein>
    <submittedName>
        <fullName evidence="1">Uncharacterized protein</fullName>
    </submittedName>
</protein>